<evidence type="ECO:0000313" key="3">
    <source>
        <dbReference type="EMBL" id="KAF4071945.1"/>
    </source>
</evidence>
<sequence>MRAYDSFCIMFIYLFFCIAGTLVKIQTPALVNKQRKAKRSLFTSSYRPELCVIREATSKPFLTQPSNANVYSPRSSKMSFKPPKKKKGCNSFGREHRPSNNPYVLIVQSTEL</sequence>
<feature type="region of interest" description="Disordered" evidence="1">
    <location>
        <begin position="69"/>
        <end position="100"/>
    </location>
</feature>
<keyword evidence="2" id="KW-0472">Membrane</keyword>
<dbReference type="EMBL" id="JAAGNN010000026">
    <property type="protein sequence ID" value="KAF4071945.1"/>
    <property type="molecule type" value="Genomic_DNA"/>
</dbReference>
<keyword evidence="2" id="KW-0812">Transmembrane</keyword>
<gene>
    <name evidence="3" type="ORF">AMELA_G00268600</name>
</gene>
<evidence type="ECO:0000256" key="2">
    <source>
        <dbReference type="SAM" id="Phobius"/>
    </source>
</evidence>
<evidence type="ECO:0000313" key="4">
    <source>
        <dbReference type="Proteomes" id="UP000593565"/>
    </source>
</evidence>
<keyword evidence="2" id="KW-1133">Transmembrane helix</keyword>
<dbReference type="AlphaFoldDB" id="A0A7J5ZMX3"/>
<feature type="compositionally biased region" description="Low complexity" evidence="1">
    <location>
        <begin position="72"/>
        <end position="81"/>
    </location>
</feature>
<keyword evidence="4" id="KW-1185">Reference proteome</keyword>
<reference evidence="3 4" key="1">
    <citation type="submission" date="2020-02" db="EMBL/GenBank/DDBJ databases">
        <title>A chromosome-scale genome assembly of the black bullhead catfish (Ameiurus melas).</title>
        <authorList>
            <person name="Wen M."/>
            <person name="Zham M."/>
            <person name="Cabau C."/>
            <person name="Klopp C."/>
            <person name="Donnadieu C."/>
            <person name="Roques C."/>
            <person name="Bouchez O."/>
            <person name="Lampietro C."/>
            <person name="Jouanno E."/>
            <person name="Herpin A."/>
            <person name="Louis A."/>
            <person name="Berthelot C."/>
            <person name="Parey E."/>
            <person name="Roest-Crollius H."/>
            <person name="Braasch I."/>
            <person name="Postlethwait J."/>
            <person name="Robinson-Rechavi M."/>
            <person name="Echchiki A."/>
            <person name="Begum T."/>
            <person name="Montfort J."/>
            <person name="Schartl M."/>
            <person name="Bobe J."/>
            <person name="Guiguen Y."/>
        </authorList>
    </citation>
    <scope>NUCLEOTIDE SEQUENCE [LARGE SCALE GENOMIC DNA]</scope>
    <source>
        <strain evidence="3">M_S1</strain>
        <tissue evidence="3">Blood</tissue>
    </source>
</reference>
<proteinExistence type="predicted"/>
<evidence type="ECO:0000256" key="1">
    <source>
        <dbReference type="SAM" id="MobiDB-lite"/>
    </source>
</evidence>
<organism evidence="3 4">
    <name type="scientific">Ameiurus melas</name>
    <name type="common">Black bullhead</name>
    <name type="synonym">Silurus melas</name>
    <dbReference type="NCBI Taxonomy" id="219545"/>
    <lineage>
        <taxon>Eukaryota</taxon>
        <taxon>Metazoa</taxon>
        <taxon>Chordata</taxon>
        <taxon>Craniata</taxon>
        <taxon>Vertebrata</taxon>
        <taxon>Euteleostomi</taxon>
        <taxon>Actinopterygii</taxon>
        <taxon>Neopterygii</taxon>
        <taxon>Teleostei</taxon>
        <taxon>Ostariophysi</taxon>
        <taxon>Siluriformes</taxon>
        <taxon>Ictaluridae</taxon>
        <taxon>Ameiurus</taxon>
    </lineage>
</organism>
<feature type="transmembrane region" description="Helical" evidence="2">
    <location>
        <begin position="12"/>
        <end position="31"/>
    </location>
</feature>
<name>A0A7J5ZMX3_AMEME</name>
<protein>
    <submittedName>
        <fullName evidence="3">Uncharacterized protein</fullName>
    </submittedName>
</protein>
<comment type="caution">
    <text evidence="3">The sequence shown here is derived from an EMBL/GenBank/DDBJ whole genome shotgun (WGS) entry which is preliminary data.</text>
</comment>
<accession>A0A7J5ZMX3</accession>
<dbReference type="Proteomes" id="UP000593565">
    <property type="component" value="Unassembled WGS sequence"/>
</dbReference>